<dbReference type="InterPro" id="IPR050396">
    <property type="entry name" value="Glycosyltr_51/Transpeptidase"/>
</dbReference>
<evidence type="ECO:0000256" key="3">
    <source>
        <dbReference type="ARBA" id="ARBA00007739"/>
    </source>
</evidence>
<evidence type="ECO:0000256" key="15">
    <source>
        <dbReference type="ARBA" id="ARBA00034000"/>
    </source>
</evidence>
<dbReference type="InterPro" id="IPR013783">
    <property type="entry name" value="Ig-like_fold"/>
</dbReference>
<dbReference type="GO" id="GO:0008360">
    <property type="term" value="P:regulation of cell shape"/>
    <property type="evidence" value="ECO:0007669"/>
    <property type="project" value="UniProtKB-KW"/>
</dbReference>
<dbReference type="Gene3D" id="3.40.710.10">
    <property type="entry name" value="DD-peptidase/beta-lactamase superfamily"/>
    <property type="match status" value="1"/>
</dbReference>
<dbReference type="Pfam" id="PF00912">
    <property type="entry name" value="Transgly"/>
    <property type="match status" value="1"/>
</dbReference>
<dbReference type="PANTHER" id="PTHR32282">
    <property type="entry name" value="BINDING PROTEIN TRANSPEPTIDASE, PUTATIVE-RELATED"/>
    <property type="match status" value="1"/>
</dbReference>
<gene>
    <name evidence="20" type="ORF">CO173_04305</name>
</gene>
<organism evidence="20 21">
    <name type="scientific">Candidatus Uhrbacteria bacterium CG_4_9_14_3_um_filter_41_35</name>
    <dbReference type="NCBI Taxonomy" id="1975034"/>
    <lineage>
        <taxon>Bacteria</taxon>
        <taxon>Candidatus Uhriibacteriota</taxon>
    </lineage>
</organism>
<dbReference type="InterPro" id="IPR012338">
    <property type="entry name" value="Beta-lactam/transpept-like"/>
</dbReference>
<dbReference type="Gene3D" id="2.60.40.10">
    <property type="entry name" value="Immunoglobulins"/>
    <property type="match status" value="2"/>
</dbReference>
<evidence type="ECO:0000313" key="20">
    <source>
        <dbReference type="EMBL" id="PJA45906.1"/>
    </source>
</evidence>
<evidence type="ECO:0000256" key="13">
    <source>
        <dbReference type="ARBA" id="ARBA00023268"/>
    </source>
</evidence>
<dbReference type="Pfam" id="PF00905">
    <property type="entry name" value="Transpeptidase"/>
    <property type="match status" value="1"/>
</dbReference>
<evidence type="ECO:0000313" key="21">
    <source>
        <dbReference type="Proteomes" id="UP000231263"/>
    </source>
</evidence>
<keyword evidence="9" id="KW-0378">Hydrolase</keyword>
<reference evidence="21" key="1">
    <citation type="submission" date="2017-09" db="EMBL/GenBank/DDBJ databases">
        <title>Depth-based differentiation of microbial function through sediment-hosted aquifers and enrichment of novel symbionts in the deep terrestrial subsurface.</title>
        <authorList>
            <person name="Probst A.J."/>
            <person name="Ladd B."/>
            <person name="Jarett J.K."/>
            <person name="Geller-Mcgrath D.E."/>
            <person name="Sieber C.M.K."/>
            <person name="Emerson J.B."/>
            <person name="Anantharaman K."/>
            <person name="Thomas B.C."/>
            <person name="Malmstrom R."/>
            <person name="Stieglmeier M."/>
            <person name="Klingl A."/>
            <person name="Woyke T."/>
            <person name="Ryan C.M."/>
            <person name="Banfield J.F."/>
        </authorList>
    </citation>
    <scope>NUCLEOTIDE SEQUENCE [LARGE SCALE GENOMIC DNA]</scope>
</reference>
<dbReference type="InterPro" id="IPR001460">
    <property type="entry name" value="PCN-bd_Tpept"/>
</dbReference>
<accession>A0A2M7XDW1</accession>
<keyword evidence="10" id="KW-0133">Cell shape</keyword>
<keyword evidence="7" id="KW-0328">Glycosyltransferase</keyword>
<keyword evidence="13" id="KW-0511">Multifunctional enzyme</keyword>
<keyword evidence="14" id="KW-0961">Cell wall biogenesis/degradation</keyword>
<dbReference type="SUPFAM" id="SSF53955">
    <property type="entry name" value="Lysozyme-like"/>
    <property type="match status" value="1"/>
</dbReference>
<evidence type="ECO:0000256" key="1">
    <source>
        <dbReference type="ARBA" id="ARBA00004236"/>
    </source>
</evidence>
<evidence type="ECO:0000256" key="17">
    <source>
        <dbReference type="SAM" id="Phobius"/>
    </source>
</evidence>
<sequence>MSKPFKSGHSWAANNKKSHNFFLKIKDLFKNITMLERFDKTRLVKNLILIGVALFLFGAIAFLGLFAWISRDLPDPNSLTSREVAQSTKIFDHTGEHLLYEISGDEKRTLVNIDQIPEYMIKATIIAEDRKFYEHSGIDLKGIARAVFANVTTFDPTGQGASTITQQLVKNAILTTEQTYTRKIKEILLSLALERRYTKDEIMQLYLNEIPYGSTNYGIESASRTYFNKTVSDLSIAEAATVAALPNAPSTFLNNPEKLLLRRNWILDNMKEFGYITEDEYNTAYAQETPVTQKLTQINAPHFVLWIKELLEAEYGQRLVEQGGLKVITSLDYDLQKIAEESVSKTISEISESKGFNNQGLVALDPKTGQILAMVGSADYFNDEIDGQVNIALRPLQPGSSMKPIIYTAGFEQGYTPDSILYDVETDFPTATGNYHPHNYDLKEKGPVSIRKALQGSLNIPAVKMLYLVGIENGLNFAEKLGYTTFEDRSRFGLAIVLGGGEVKLLEHTAAYATFANEGVYHQPVAILKVEKPTGEVLKEWKDDDGKKVLEPNIARMITNVLSDNSARAYVFGLNNPLTLQGRPVAAKTGTTNNYKDGWTMGYTPSLVVGVWAGNTNGSEMYRGSGGSTAAAPTWNEFMKRALAGTDVENFTAPQIKPTGKNILDGKVPTQTVTIDSISGKLATDLTPERYKVTKTCGEFHSILFYIDKYNPLGPVPANPEKDPMFTKWETGIQEWLARENEKAPEADKPIVEICDVPTEFDDIHTTENQPRLNVIKPERNDSFARYVPVEITTIAPRGFNRIEYLIDGNFVKLDSNPTGTILNLPTWVTIGQHTLTVRSFDDIDNSATINININITVPGQVGGFAVTNPFNNQTIEKVNSNYTIVLENNNATNYRSVSLRAQNIWTGQMFIIQETTSPSGLTTVDWTLPDEGEYLLSAQATMLSGETVDTTPVKVFVKNAVSPNPALEATTP</sequence>
<dbReference type="GO" id="GO:0008955">
    <property type="term" value="F:peptidoglycan glycosyltransferase activity"/>
    <property type="evidence" value="ECO:0007669"/>
    <property type="project" value="UniProtKB-EC"/>
</dbReference>
<keyword evidence="5" id="KW-0121">Carboxypeptidase</keyword>
<dbReference type="FunFam" id="1.10.3810.10:FF:000001">
    <property type="entry name" value="Penicillin-binding protein 1A"/>
    <property type="match status" value="1"/>
</dbReference>
<feature type="domain" description="Glycosyl transferase family 51" evidence="19">
    <location>
        <begin position="98"/>
        <end position="271"/>
    </location>
</feature>
<evidence type="ECO:0000256" key="8">
    <source>
        <dbReference type="ARBA" id="ARBA00022679"/>
    </source>
</evidence>
<comment type="similarity">
    <text evidence="2">In the C-terminal section; belongs to the transpeptidase family.</text>
</comment>
<dbReference type="InterPro" id="IPR001264">
    <property type="entry name" value="Glyco_trans_51"/>
</dbReference>
<comment type="similarity">
    <text evidence="3">In the N-terminal section; belongs to the glycosyltransferase 51 family.</text>
</comment>
<comment type="caution">
    <text evidence="20">The sequence shown here is derived from an EMBL/GenBank/DDBJ whole genome shotgun (WGS) entry which is preliminary data.</text>
</comment>
<dbReference type="GO" id="GO:0008658">
    <property type="term" value="F:penicillin binding"/>
    <property type="evidence" value="ECO:0007669"/>
    <property type="project" value="InterPro"/>
</dbReference>
<dbReference type="InterPro" id="IPR036950">
    <property type="entry name" value="PBP_transglycosylase"/>
</dbReference>
<evidence type="ECO:0000256" key="4">
    <source>
        <dbReference type="ARBA" id="ARBA00022475"/>
    </source>
</evidence>
<evidence type="ECO:0000256" key="10">
    <source>
        <dbReference type="ARBA" id="ARBA00022960"/>
    </source>
</evidence>
<dbReference type="GO" id="GO:0071555">
    <property type="term" value="P:cell wall organization"/>
    <property type="evidence" value="ECO:0007669"/>
    <property type="project" value="UniProtKB-KW"/>
</dbReference>
<dbReference type="GO" id="GO:0006508">
    <property type="term" value="P:proteolysis"/>
    <property type="evidence" value="ECO:0007669"/>
    <property type="project" value="UniProtKB-KW"/>
</dbReference>
<dbReference type="NCBIfam" id="TIGR02074">
    <property type="entry name" value="PBP_1a_fam"/>
    <property type="match status" value="1"/>
</dbReference>
<evidence type="ECO:0000256" key="6">
    <source>
        <dbReference type="ARBA" id="ARBA00022670"/>
    </source>
</evidence>
<keyword evidence="6" id="KW-0645">Protease</keyword>
<feature type="domain" description="Penicillin-binding protein transpeptidase" evidence="18">
    <location>
        <begin position="361"/>
        <end position="639"/>
    </location>
</feature>
<dbReference type="EMBL" id="PFWT01000023">
    <property type="protein sequence ID" value="PJA45906.1"/>
    <property type="molecule type" value="Genomic_DNA"/>
</dbReference>
<dbReference type="GO" id="GO:0009002">
    <property type="term" value="F:serine-type D-Ala-D-Ala carboxypeptidase activity"/>
    <property type="evidence" value="ECO:0007669"/>
    <property type="project" value="UniProtKB-EC"/>
</dbReference>
<keyword evidence="8" id="KW-0808">Transferase</keyword>
<keyword evidence="17" id="KW-0812">Transmembrane</keyword>
<keyword evidence="11" id="KW-0573">Peptidoglycan synthesis</keyword>
<comment type="subcellular location">
    <subcellularLocation>
        <location evidence="1">Cell membrane</location>
    </subcellularLocation>
</comment>
<dbReference type="GO" id="GO:0009252">
    <property type="term" value="P:peptidoglycan biosynthetic process"/>
    <property type="evidence" value="ECO:0007669"/>
    <property type="project" value="UniProtKB-KW"/>
</dbReference>
<evidence type="ECO:0000259" key="19">
    <source>
        <dbReference type="Pfam" id="PF00912"/>
    </source>
</evidence>
<keyword evidence="4" id="KW-1003">Cell membrane</keyword>
<evidence type="ECO:0000256" key="16">
    <source>
        <dbReference type="ARBA" id="ARBA00049902"/>
    </source>
</evidence>
<protein>
    <submittedName>
        <fullName evidence="20">Uncharacterized protein</fullName>
    </submittedName>
</protein>
<dbReference type="SUPFAM" id="SSF56601">
    <property type="entry name" value="beta-lactamase/transpeptidase-like"/>
    <property type="match status" value="1"/>
</dbReference>
<evidence type="ECO:0000256" key="12">
    <source>
        <dbReference type="ARBA" id="ARBA00023136"/>
    </source>
</evidence>
<name>A0A2M7XDW1_9BACT</name>
<evidence type="ECO:0000256" key="9">
    <source>
        <dbReference type="ARBA" id="ARBA00022801"/>
    </source>
</evidence>
<proteinExistence type="inferred from homology"/>
<dbReference type="AlphaFoldDB" id="A0A2M7XDW1"/>
<dbReference type="InterPro" id="IPR023346">
    <property type="entry name" value="Lysozyme-like_dom_sf"/>
</dbReference>
<evidence type="ECO:0000256" key="7">
    <source>
        <dbReference type="ARBA" id="ARBA00022676"/>
    </source>
</evidence>
<dbReference type="PANTHER" id="PTHR32282:SF11">
    <property type="entry name" value="PENICILLIN-BINDING PROTEIN 1B"/>
    <property type="match status" value="1"/>
</dbReference>
<dbReference type="GO" id="GO:0005886">
    <property type="term" value="C:plasma membrane"/>
    <property type="evidence" value="ECO:0007669"/>
    <property type="project" value="UniProtKB-SubCell"/>
</dbReference>
<dbReference type="Gene3D" id="1.10.3810.10">
    <property type="entry name" value="Biosynthetic peptidoglycan transglycosylase-like"/>
    <property type="match status" value="1"/>
</dbReference>
<feature type="transmembrane region" description="Helical" evidence="17">
    <location>
        <begin position="47"/>
        <end position="69"/>
    </location>
</feature>
<evidence type="ECO:0000256" key="5">
    <source>
        <dbReference type="ARBA" id="ARBA00022645"/>
    </source>
</evidence>
<evidence type="ECO:0000256" key="14">
    <source>
        <dbReference type="ARBA" id="ARBA00023316"/>
    </source>
</evidence>
<evidence type="ECO:0000256" key="2">
    <source>
        <dbReference type="ARBA" id="ARBA00007090"/>
    </source>
</evidence>
<evidence type="ECO:0000256" key="11">
    <source>
        <dbReference type="ARBA" id="ARBA00022984"/>
    </source>
</evidence>
<comment type="catalytic activity">
    <reaction evidence="15">
        <text>Preferential cleavage: (Ac)2-L-Lys-D-Ala-|-D-Ala. Also transpeptidation of peptidyl-alanyl moieties that are N-acyl substituents of D-alanine.</text>
        <dbReference type="EC" id="3.4.16.4"/>
    </reaction>
</comment>
<evidence type="ECO:0000259" key="18">
    <source>
        <dbReference type="Pfam" id="PF00905"/>
    </source>
</evidence>
<dbReference type="GO" id="GO:0030288">
    <property type="term" value="C:outer membrane-bounded periplasmic space"/>
    <property type="evidence" value="ECO:0007669"/>
    <property type="project" value="TreeGrafter"/>
</dbReference>
<dbReference type="Proteomes" id="UP000231263">
    <property type="component" value="Unassembled WGS sequence"/>
</dbReference>
<keyword evidence="17" id="KW-1133">Transmembrane helix</keyword>
<comment type="catalytic activity">
    <reaction evidence="16">
        <text>[GlcNAc-(1-&gt;4)-Mur2Ac(oyl-L-Ala-gamma-D-Glu-L-Lys-D-Ala-D-Ala)](n)-di-trans,octa-cis-undecaprenyl diphosphate + beta-D-GlcNAc-(1-&gt;4)-Mur2Ac(oyl-L-Ala-gamma-D-Glu-L-Lys-D-Ala-D-Ala)-di-trans,octa-cis-undecaprenyl diphosphate = [GlcNAc-(1-&gt;4)-Mur2Ac(oyl-L-Ala-gamma-D-Glu-L-Lys-D-Ala-D-Ala)](n+1)-di-trans,octa-cis-undecaprenyl diphosphate + di-trans,octa-cis-undecaprenyl diphosphate + H(+)</text>
        <dbReference type="Rhea" id="RHEA:23708"/>
        <dbReference type="Rhea" id="RHEA-COMP:9602"/>
        <dbReference type="Rhea" id="RHEA-COMP:9603"/>
        <dbReference type="ChEBI" id="CHEBI:15378"/>
        <dbReference type="ChEBI" id="CHEBI:58405"/>
        <dbReference type="ChEBI" id="CHEBI:60033"/>
        <dbReference type="ChEBI" id="CHEBI:78435"/>
        <dbReference type="EC" id="2.4.99.28"/>
    </reaction>
</comment>
<keyword evidence="12 17" id="KW-0472">Membrane</keyword>